<dbReference type="RefSeq" id="WP_012431305.1">
    <property type="nucleotide sequence ID" value="NC_010681.1"/>
</dbReference>
<evidence type="ECO:0000256" key="4">
    <source>
        <dbReference type="ARBA" id="ARBA00022617"/>
    </source>
</evidence>
<feature type="transmembrane region" description="Helical" evidence="13">
    <location>
        <begin position="12"/>
        <end position="32"/>
    </location>
</feature>
<keyword evidence="13" id="KW-1133">Transmembrane helix</keyword>
<keyword evidence="6" id="KW-0732">Signal</keyword>
<dbReference type="EMBL" id="CP001052">
    <property type="protein sequence ID" value="ACD14656.1"/>
    <property type="molecule type" value="Genomic_DNA"/>
</dbReference>
<dbReference type="InterPro" id="IPR009056">
    <property type="entry name" value="Cyt_c-like_dom"/>
</dbReference>
<evidence type="ECO:0000256" key="7">
    <source>
        <dbReference type="ARBA" id="ARBA00022737"/>
    </source>
</evidence>
<proteinExistence type="predicted"/>
<evidence type="ECO:0000256" key="11">
    <source>
        <dbReference type="PIRSR" id="PIRSR000018-50"/>
    </source>
</evidence>
<evidence type="ECO:0000256" key="8">
    <source>
        <dbReference type="ARBA" id="ARBA00022982"/>
    </source>
</evidence>
<dbReference type="Proteomes" id="UP000001739">
    <property type="component" value="Chromosome 1"/>
</dbReference>
<protein>
    <submittedName>
        <fullName evidence="15">Gluconate 2-dehydrogenase (Acceptor)</fullName>
        <ecNumber evidence="15">1.1.99.3</ecNumber>
    </submittedName>
</protein>
<feature type="domain" description="Cytochrome c" evidence="14">
    <location>
        <begin position="213"/>
        <end position="327"/>
    </location>
</feature>
<dbReference type="GO" id="GO:0009055">
    <property type="term" value="F:electron transfer activity"/>
    <property type="evidence" value="ECO:0007669"/>
    <property type="project" value="InterPro"/>
</dbReference>
<feature type="binding site" description="axial binding residue" evidence="12">
    <location>
        <position position="232"/>
    </location>
    <ligand>
        <name>heme c</name>
        <dbReference type="ChEBI" id="CHEBI:61717"/>
        <label>2</label>
    </ligand>
    <ligandPart>
        <name>Fe</name>
        <dbReference type="ChEBI" id="CHEBI:18248"/>
    </ligandPart>
</feature>
<dbReference type="HOGENOM" id="CLU_028594_0_0_4"/>
<feature type="domain" description="Cytochrome c" evidence="14">
    <location>
        <begin position="349"/>
        <end position="439"/>
    </location>
</feature>
<dbReference type="OrthoDB" id="9809720at2"/>
<evidence type="ECO:0000256" key="5">
    <source>
        <dbReference type="ARBA" id="ARBA00022723"/>
    </source>
</evidence>
<evidence type="ECO:0000313" key="16">
    <source>
        <dbReference type="Proteomes" id="UP000001739"/>
    </source>
</evidence>
<gene>
    <name evidence="15" type="ordered locus">Bphyt_0226</name>
</gene>
<name>B2T0T6_PARPJ</name>
<feature type="binding site" description="covalent" evidence="11">
    <location>
        <position position="365"/>
    </location>
    <ligand>
        <name>heme c</name>
        <dbReference type="ChEBI" id="CHEBI:61717"/>
        <label>3</label>
    </ligand>
</feature>
<dbReference type="GO" id="GO:0005506">
    <property type="term" value="F:iron ion binding"/>
    <property type="evidence" value="ECO:0007669"/>
    <property type="project" value="InterPro"/>
</dbReference>
<keyword evidence="3" id="KW-1003">Cell membrane</keyword>
<organism evidence="15 16">
    <name type="scientific">Paraburkholderia phytofirmans (strain DSM 17436 / LMG 22146 / PsJN)</name>
    <name type="common">Burkholderia phytofirmans</name>
    <dbReference type="NCBI Taxonomy" id="398527"/>
    <lineage>
        <taxon>Bacteria</taxon>
        <taxon>Pseudomonadati</taxon>
        <taxon>Pseudomonadota</taxon>
        <taxon>Betaproteobacteria</taxon>
        <taxon>Burkholderiales</taxon>
        <taxon>Burkholderiaceae</taxon>
        <taxon>Paraburkholderia</taxon>
    </lineage>
</organism>
<dbReference type="GO" id="GO:0033717">
    <property type="term" value="F:gluconate 2-dehydrogenase (acceptor) activity"/>
    <property type="evidence" value="ECO:0007669"/>
    <property type="project" value="UniProtKB-EC"/>
</dbReference>
<comment type="cofactor">
    <cofactor evidence="11">
        <name>heme c</name>
        <dbReference type="ChEBI" id="CHEBI:61717"/>
    </cofactor>
    <text evidence="11">Binds 3 heme c groups covalently per subunit.</text>
</comment>
<dbReference type="Pfam" id="PF00034">
    <property type="entry name" value="Cytochrom_C"/>
    <property type="match status" value="2"/>
</dbReference>
<keyword evidence="5 12" id="KW-0479">Metal-binding</keyword>
<dbReference type="PANTHER" id="PTHR35008:SF8">
    <property type="entry name" value="ALCOHOL DEHYDROGENASE CYTOCHROME C SUBUNIT"/>
    <property type="match status" value="1"/>
</dbReference>
<dbReference type="GO" id="GO:0020037">
    <property type="term" value="F:heme binding"/>
    <property type="evidence" value="ECO:0007669"/>
    <property type="project" value="InterPro"/>
</dbReference>
<evidence type="ECO:0000313" key="15">
    <source>
        <dbReference type="EMBL" id="ACD14656.1"/>
    </source>
</evidence>
<evidence type="ECO:0000256" key="1">
    <source>
        <dbReference type="ARBA" id="ARBA00004236"/>
    </source>
</evidence>
<evidence type="ECO:0000256" key="13">
    <source>
        <dbReference type="SAM" id="Phobius"/>
    </source>
</evidence>
<dbReference type="PROSITE" id="PS51007">
    <property type="entry name" value="CYTC"/>
    <property type="match status" value="3"/>
</dbReference>
<accession>B2T0T6</accession>
<feature type="binding site" description="covalent" evidence="11">
    <location>
        <position position="231"/>
    </location>
    <ligand>
        <name>heme c</name>
        <dbReference type="ChEBI" id="CHEBI:61717"/>
        <label>2</label>
    </ligand>
</feature>
<evidence type="ECO:0000256" key="9">
    <source>
        <dbReference type="ARBA" id="ARBA00023004"/>
    </source>
</evidence>
<dbReference type="EC" id="1.1.99.3" evidence="15"/>
<feature type="binding site" description="covalent" evidence="11">
    <location>
        <position position="362"/>
    </location>
    <ligand>
        <name>heme c</name>
        <dbReference type="ChEBI" id="CHEBI:61717"/>
        <label>3</label>
    </ligand>
</feature>
<evidence type="ECO:0000256" key="6">
    <source>
        <dbReference type="ARBA" id="ARBA00022729"/>
    </source>
</evidence>
<evidence type="ECO:0000259" key="14">
    <source>
        <dbReference type="PROSITE" id="PS51007"/>
    </source>
</evidence>
<keyword evidence="2" id="KW-0813">Transport</keyword>
<evidence type="ECO:0000256" key="10">
    <source>
        <dbReference type="ARBA" id="ARBA00023136"/>
    </source>
</evidence>
<feature type="domain" description="Cytochrome c" evidence="14">
    <location>
        <begin position="56"/>
        <end position="159"/>
    </location>
</feature>
<feature type="binding site" description="axial binding residue" evidence="12">
    <location>
        <position position="74"/>
    </location>
    <ligand>
        <name>heme c</name>
        <dbReference type="ChEBI" id="CHEBI:61717"/>
        <label>1</label>
    </ligand>
    <ligandPart>
        <name>Fe</name>
        <dbReference type="ChEBI" id="CHEBI:18248"/>
    </ligandPart>
</feature>
<dbReference type="InterPro" id="IPR008168">
    <property type="entry name" value="Cyt_C_IC"/>
</dbReference>
<keyword evidence="13" id="KW-0812">Transmembrane</keyword>
<evidence type="ECO:0000256" key="3">
    <source>
        <dbReference type="ARBA" id="ARBA00022475"/>
    </source>
</evidence>
<sequence length="467" mass="49357" precursor="true">MKTTLRPGTIIAGLVALAVVIVACAWIVAALFGGRGGRAHDAALEAEAPIDANDTALIRRGAYLAVLGDCAACHVAKDGKAFVGGLPITTPIGTLYTTNITPDPATGIGNYTPSDFERAVRRGIRRDGSPMYPAMPYPSYAHVSDDDVRALYAYFMHGVAPVDSPNRASGIPWPLSMRWPLTYWRWAFAPKVQPAAHTDIDSATAAGAAHDAALLERGRYLVEGLMHCGSCHTPRGVGLQEKALGDADGSDYLSGGVIDHYVANSLRGDDLTGLGRWSQADIVEFLRTGRNPETAAFGGMRDVVQHSSQFLNDTDLLAVATYLKSLPGNHPAGHYAYAAAAGAALAKGDVSARGAIDYLNSCAACHLSSGKGYRDTFPALAGNPVVNAKDPTSLINIVLNGNTEVGTSRVPTQFTMPPFGDRLTDAEVANVVTFIRTSWGNHAPDVNADEVAKVRAQTHAPTVARRQ</sequence>
<dbReference type="PIRSF" id="PIRSF000018">
    <property type="entry name" value="Mb_ADH_cyt_c"/>
    <property type="match status" value="1"/>
</dbReference>
<dbReference type="GO" id="GO:0005886">
    <property type="term" value="C:plasma membrane"/>
    <property type="evidence" value="ECO:0007669"/>
    <property type="project" value="UniProtKB-SubCell"/>
</dbReference>
<dbReference type="Gene3D" id="1.10.760.10">
    <property type="entry name" value="Cytochrome c-like domain"/>
    <property type="match status" value="3"/>
</dbReference>
<feature type="binding site" description="covalent" evidence="11">
    <location>
        <position position="70"/>
    </location>
    <ligand>
        <name>heme c</name>
        <dbReference type="ChEBI" id="CHEBI:61717"/>
        <label>1</label>
    </ligand>
</feature>
<feature type="binding site" description="covalent" evidence="11">
    <location>
        <position position="228"/>
    </location>
    <ligand>
        <name>heme c</name>
        <dbReference type="ChEBI" id="CHEBI:61717"/>
        <label>2</label>
    </ligand>
</feature>
<dbReference type="PANTHER" id="PTHR35008">
    <property type="entry name" value="BLL4482 PROTEIN-RELATED"/>
    <property type="match status" value="1"/>
</dbReference>
<dbReference type="KEGG" id="bpy:Bphyt_0226"/>
<feature type="binding site" description="covalent" evidence="11">
    <location>
        <position position="73"/>
    </location>
    <ligand>
        <name>heme c</name>
        <dbReference type="ChEBI" id="CHEBI:61717"/>
        <label>1</label>
    </ligand>
</feature>
<keyword evidence="10 13" id="KW-0472">Membrane</keyword>
<keyword evidence="15" id="KW-0560">Oxidoreductase</keyword>
<dbReference type="AlphaFoldDB" id="B2T0T6"/>
<dbReference type="SUPFAM" id="SSF46626">
    <property type="entry name" value="Cytochrome c"/>
    <property type="match status" value="3"/>
</dbReference>
<comment type="subcellular location">
    <subcellularLocation>
        <location evidence="1">Cell membrane</location>
    </subcellularLocation>
</comment>
<evidence type="ECO:0000256" key="12">
    <source>
        <dbReference type="PIRSR" id="PIRSR000018-51"/>
    </source>
</evidence>
<evidence type="ECO:0000256" key="2">
    <source>
        <dbReference type="ARBA" id="ARBA00022448"/>
    </source>
</evidence>
<keyword evidence="4 11" id="KW-0349">Heme</keyword>
<dbReference type="eggNOG" id="COG2010">
    <property type="taxonomic scope" value="Bacteria"/>
</dbReference>
<dbReference type="PROSITE" id="PS51257">
    <property type="entry name" value="PROKAR_LIPOPROTEIN"/>
    <property type="match status" value="1"/>
</dbReference>
<keyword evidence="9 12" id="KW-0408">Iron</keyword>
<dbReference type="STRING" id="398527.Bphyt_0226"/>
<feature type="binding site" description="axial binding residue" evidence="12">
    <location>
        <position position="366"/>
    </location>
    <ligand>
        <name>heme c</name>
        <dbReference type="ChEBI" id="CHEBI:61717"/>
        <label>3</label>
    </ligand>
    <ligandPart>
        <name>Fe</name>
        <dbReference type="ChEBI" id="CHEBI:18248"/>
    </ligandPart>
</feature>
<dbReference type="PRINTS" id="PR00605">
    <property type="entry name" value="CYTCHROMECIC"/>
</dbReference>
<dbReference type="InterPro" id="IPR036909">
    <property type="entry name" value="Cyt_c-like_dom_sf"/>
</dbReference>
<keyword evidence="8" id="KW-0249">Electron transport</keyword>
<keyword evidence="7" id="KW-0677">Repeat</keyword>
<dbReference type="InterPro" id="IPR014353">
    <property type="entry name" value="Membr-bd_ADH_cyt_c"/>
</dbReference>
<reference evidence="15 16" key="1">
    <citation type="journal article" date="2011" name="J. Bacteriol.">
        <title>Complete genome sequence of the plant growth-promoting endophyte Burkholderia phytofirmans strain PsJN.</title>
        <authorList>
            <person name="Weilharter A."/>
            <person name="Mitter B."/>
            <person name="Shin M.V."/>
            <person name="Chain P.S."/>
            <person name="Nowak J."/>
            <person name="Sessitsch A."/>
        </authorList>
    </citation>
    <scope>NUCLEOTIDE SEQUENCE [LARGE SCALE GENOMIC DNA]</scope>
    <source>
        <strain evidence="16">DSM 17436 / LMG 22146 / PsJN</strain>
    </source>
</reference>
<dbReference type="InterPro" id="IPR051459">
    <property type="entry name" value="Cytochrome_c-type_DH"/>
</dbReference>